<evidence type="ECO:0000313" key="4">
    <source>
        <dbReference type="Proteomes" id="UP000004913"/>
    </source>
</evidence>
<name>F5IZ84_9BACT</name>
<feature type="domain" description="BIG2" evidence="2">
    <location>
        <begin position="37"/>
        <end position="117"/>
    </location>
</feature>
<evidence type="ECO:0000313" key="3">
    <source>
        <dbReference type="EMBL" id="EGK01209.1"/>
    </source>
</evidence>
<gene>
    <name evidence="3" type="ORF">HMPREF9455_02401</name>
</gene>
<dbReference type="Gene3D" id="2.60.40.1080">
    <property type="match status" value="3"/>
</dbReference>
<protein>
    <recommendedName>
        <fullName evidence="2">BIG2 domain-containing protein</fullName>
    </recommendedName>
</protein>
<keyword evidence="4" id="KW-1185">Reference proteome</keyword>
<dbReference type="RefSeq" id="WP_006799932.1">
    <property type="nucleotide sequence ID" value="NZ_GL891984.1"/>
</dbReference>
<comment type="caution">
    <text evidence="3">The sequence shown here is derived from an EMBL/GenBank/DDBJ whole genome shotgun (WGS) entry which is preliminary data.</text>
</comment>
<dbReference type="InterPro" id="IPR032502">
    <property type="entry name" value="DUF4979"/>
</dbReference>
<evidence type="ECO:0000259" key="2">
    <source>
        <dbReference type="SMART" id="SM00635"/>
    </source>
</evidence>
<dbReference type="Proteomes" id="UP000004913">
    <property type="component" value="Unassembled WGS sequence"/>
</dbReference>
<feature type="domain" description="BIG2" evidence="2">
    <location>
        <begin position="216"/>
        <end position="292"/>
    </location>
</feature>
<organism evidence="3 4">
    <name type="scientific">Dysgonomonas gadei ATCC BAA-286</name>
    <dbReference type="NCBI Taxonomy" id="742766"/>
    <lineage>
        <taxon>Bacteria</taxon>
        <taxon>Pseudomonadati</taxon>
        <taxon>Bacteroidota</taxon>
        <taxon>Bacteroidia</taxon>
        <taxon>Bacteroidales</taxon>
        <taxon>Dysgonomonadaceae</taxon>
        <taxon>Dysgonomonas</taxon>
    </lineage>
</organism>
<dbReference type="SUPFAM" id="SSF49373">
    <property type="entry name" value="Invasin/intimin cell-adhesion fragments"/>
    <property type="match status" value="3"/>
</dbReference>
<accession>F5IZ84</accession>
<dbReference type="AlphaFoldDB" id="F5IZ84"/>
<keyword evidence="1" id="KW-0732">Signal</keyword>
<dbReference type="Pfam" id="PF16351">
    <property type="entry name" value="DUF4979"/>
    <property type="match status" value="1"/>
</dbReference>
<feature type="signal peptide" evidence="1">
    <location>
        <begin position="1"/>
        <end position="21"/>
    </location>
</feature>
<dbReference type="PROSITE" id="PS51257">
    <property type="entry name" value="PROKAR_LIPOPROTEIN"/>
    <property type="match status" value="1"/>
</dbReference>
<dbReference type="STRING" id="742766.HMPREF9455_02401"/>
<evidence type="ECO:0000256" key="1">
    <source>
        <dbReference type="SAM" id="SignalP"/>
    </source>
</evidence>
<sequence>MKKLKLYTALMLLFTGCILLTSCEDKDYTTGMPEAKLIDEISIDNFKSETLFLAVNMDSVLKWTVSPAKLEDKSIIWKSSDESVATVSQDGKITGVSVGEAVITIAPGIGFGATNAVKSIPVKIVSSIIKATDITFSNTETSIYETDDLPLKYTISPADHTYDYLTWESSNPSVATVSDKGIVTGVKAGNVTITARTHDGSKVSASYDLTIIAYISAEKVEIQPYNDLLCINAPVMLNVTYTPADATLGSVEWTSSNESILKVDKGLLTPVGFGPVEITAKCIETGYQSSVSVTVDPGWYKWDATDGFKGWSVVTSGASSVIANGKMTVTMSKGTKWRADIKYSESPISFGGSRPILAIKGTMPSSGSRKWDAVAVTSEGNVNSGGPNQTGIKTAKDKTPVYYYDMTAKIPALATGLFPFSTFQFKMADFPLEDSNGTYDIYWIRTFKDEADLNAFLAAE</sequence>
<dbReference type="SMART" id="SM00635">
    <property type="entry name" value="BID_2"/>
    <property type="match status" value="3"/>
</dbReference>
<dbReference type="EMBL" id="ADLV01000029">
    <property type="protein sequence ID" value="EGK01209.1"/>
    <property type="molecule type" value="Genomic_DNA"/>
</dbReference>
<dbReference type="eggNOG" id="COG5492">
    <property type="taxonomic scope" value="Bacteria"/>
</dbReference>
<proteinExistence type="predicted"/>
<dbReference type="InterPro" id="IPR008964">
    <property type="entry name" value="Invasin/intimin_cell_adhesion"/>
</dbReference>
<dbReference type="Pfam" id="PF02368">
    <property type="entry name" value="Big_2"/>
    <property type="match status" value="2"/>
</dbReference>
<reference evidence="3 4" key="1">
    <citation type="submission" date="2011-04" db="EMBL/GenBank/DDBJ databases">
        <title>The Genome Sequence of Dysgonomonas gadei ATCC BAA-286.</title>
        <authorList>
            <consortium name="The Broad Institute Genome Sequencing Platform"/>
            <person name="Earl A."/>
            <person name="Ward D."/>
            <person name="Feldgarden M."/>
            <person name="Gevers D."/>
            <person name="Pudlo N."/>
            <person name="Martens E."/>
            <person name="Allen-Vercoe E."/>
            <person name="Young S.K."/>
            <person name="Zeng Q."/>
            <person name="Gargeya S."/>
            <person name="Fitzgerald M."/>
            <person name="Haas B."/>
            <person name="Abouelleil A."/>
            <person name="Alvarado L."/>
            <person name="Arachchi H.M."/>
            <person name="Berlin A."/>
            <person name="Brown A."/>
            <person name="Chapman S.B."/>
            <person name="Chen Z."/>
            <person name="Dunbar C."/>
            <person name="Freedman E."/>
            <person name="Gearin G."/>
            <person name="Gellesch M."/>
            <person name="Goldberg J."/>
            <person name="Griggs A."/>
            <person name="Gujja S."/>
            <person name="Heiman D."/>
            <person name="Howarth C."/>
            <person name="Larson L."/>
            <person name="Lui A."/>
            <person name="MacDonald P.J.P."/>
            <person name="Mehta T."/>
            <person name="Montmayeur A."/>
            <person name="Murphy C."/>
            <person name="Neiman D."/>
            <person name="Pearson M."/>
            <person name="Priest M."/>
            <person name="Roberts A."/>
            <person name="Saif S."/>
            <person name="Shea T."/>
            <person name="Shenoy N."/>
            <person name="Sisk P."/>
            <person name="Stolte C."/>
            <person name="Sykes S."/>
            <person name="Yandava C."/>
            <person name="Wortman J."/>
            <person name="Nusbaum C."/>
            <person name="Birren B."/>
        </authorList>
    </citation>
    <scope>NUCLEOTIDE SEQUENCE [LARGE SCALE GENOMIC DNA]</scope>
    <source>
        <strain evidence="3 4">ATCC BAA-286</strain>
    </source>
</reference>
<feature type="domain" description="BIG2" evidence="2">
    <location>
        <begin position="130"/>
        <end position="206"/>
    </location>
</feature>
<dbReference type="InterPro" id="IPR003343">
    <property type="entry name" value="Big_2"/>
</dbReference>
<dbReference type="HOGENOM" id="CLU_040269_0_0_10"/>
<feature type="chain" id="PRO_5003329004" description="BIG2 domain-containing protein" evidence="1">
    <location>
        <begin position="22"/>
        <end position="460"/>
    </location>
</feature>